<dbReference type="Pfam" id="PF01554">
    <property type="entry name" value="MatE"/>
    <property type="match status" value="2"/>
</dbReference>
<feature type="transmembrane region" description="Helical" evidence="6">
    <location>
        <begin position="130"/>
        <end position="149"/>
    </location>
</feature>
<feature type="transmembrane region" description="Helical" evidence="6">
    <location>
        <begin position="345"/>
        <end position="364"/>
    </location>
</feature>
<accession>A0A1U8AWE0</accession>
<dbReference type="eggNOG" id="KOG1347">
    <property type="taxonomic scope" value="Eukaryota"/>
</dbReference>
<evidence type="ECO:0000256" key="5">
    <source>
        <dbReference type="ARBA" id="ARBA00023136"/>
    </source>
</evidence>
<dbReference type="GO" id="GO:0022857">
    <property type="term" value="F:transmembrane transporter activity"/>
    <property type="evidence" value="ECO:0000318"/>
    <property type="project" value="GO_Central"/>
</dbReference>
<dbReference type="GO" id="GO:0015297">
    <property type="term" value="F:antiporter activity"/>
    <property type="evidence" value="ECO:0007669"/>
    <property type="project" value="InterPro"/>
</dbReference>
<dbReference type="InterPro" id="IPR045069">
    <property type="entry name" value="MATE_euk"/>
</dbReference>
<dbReference type="PANTHER" id="PTHR11206">
    <property type="entry name" value="MULTIDRUG RESISTANCE PROTEIN"/>
    <property type="match status" value="1"/>
</dbReference>
<keyword evidence="5 6" id="KW-0472">Membrane</keyword>
<feature type="transmembrane region" description="Helical" evidence="6">
    <location>
        <begin position="413"/>
        <end position="434"/>
    </location>
</feature>
<comment type="similarity">
    <text evidence="2 6">Belongs to the multi antimicrobial extrusion (MATE) (TC 2.A.66.1) family.</text>
</comment>
<feature type="transmembrane region" description="Helical" evidence="6">
    <location>
        <begin position="12"/>
        <end position="34"/>
    </location>
</feature>
<reference evidence="8" key="1">
    <citation type="submission" date="2025-08" db="UniProtKB">
        <authorList>
            <consortium name="RefSeq"/>
        </authorList>
    </citation>
    <scope>IDENTIFICATION</scope>
</reference>
<dbReference type="OrthoDB" id="2126698at2759"/>
<dbReference type="GO" id="GO:1990961">
    <property type="term" value="P:xenobiotic detoxification by transmembrane export across the plasma membrane"/>
    <property type="evidence" value="ECO:0007669"/>
    <property type="project" value="InterPro"/>
</dbReference>
<protein>
    <recommendedName>
        <fullName evidence="6">Protein DETOXIFICATION</fullName>
    </recommendedName>
    <alternativeName>
        <fullName evidence="6">Multidrug and toxic compound extrusion protein</fullName>
    </alternativeName>
</protein>
<organism evidence="7 8">
    <name type="scientific">Nelumbo nucifera</name>
    <name type="common">Sacred lotus</name>
    <dbReference type="NCBI Taxonomy" id="4432"/>
    <lineage>
        <taxon>Eukaryota</taxon>
        <taxon>Viridiplantae</taxon>
        <taxon>Streptophyta</taxon>
        <taxon>Embryophyta</taxon>
        <taxon>Tracheophyta</taxon>
        <taxon>Spermatophyta</taxon>
        <taxon>Magnoliopsida</taxon>
        <taxon>Proteales</taxon>
        <taxon>Nelumbonaceae</taxon>
        <taxon>Nelumbo</taxon>
    </lineage>
</organism>
<feature type="transmembrane region" description="Helical" evidence="6">
    <location>
        <begin position="314"/>
        <end position="333"/>
    </location>
</feature>
<comment type="subcellular location">
    <subcellularLocation>
        <location evidence="1">Membrane</location>
        <topology evidence="1">Multi-pass membrane protein</topology>
    </subcellularLocation>
</comment>
<evidence type="ECO:0000256" key="6">
    <source>
        <dbReference type="RuleBase" id="RU004914"/>
    </source>
</evidence>
<dbReference type="KEGG" id="nnu:104608258"/>
<evidence type="ECO:0000256" key="4">
    <source>
        <dbReference type="ARBA" id="ARBA00022989"/>
    </source>
</evidence>
<feature type="transmembrane region" description="Helical" evidence="6">
    <location>
        <begin position="156"/>
        <end position="180"/>
    </location>
</feature>
<dbReference type="OMA" id="NFMVSHI"/>
<feature type="transmembrane region" description="Helical" evidence="6">
    <location>
        <begin position="192"/>
        <end position="213"/>
    </location>
</feature>
<evidence type="ECO:0000256" key="1">
    <source>
        <dbReference type="ARBA" id="ARBA00004141"/>
    </source>
</evidence>
<name>A0A1U8AWE0_NELNU</name>
<dbReference type="Proteomes" id="UP000189703">
    <property type="component" value="Unplaced"/>
</dbReference>
<evidence type="ECO:0000313" key="7">
    <source>
        <dbReference type="Proteomes" id="UP000189703"/>
    </source>
</evidence>
<dbReference type="FunCoup" id="A0A1U8AWE0">
    <property type="interactions" value="517"/>
</dbReference>
<keyword evidence="7" id="KW-1185">Reference proteome</keyword>
<dbReference type="AlphaFoldDB" id="A0A1U8AWE0"/>
<gene>
    <name evidence="8" type="primary">LOC104608258</name>
</gene>
<evidence type="ECO:0000256" key="3">
    <source>
        <dbReference type="ARBA" id="ARBA00022692"/>
    </source>
</evidence>
<dbReference type="RefSeq" id="XP_010272489.1">
    <property type="nucleotide sequence ID" value="XM_010274187.1"/>
</dbReference>
<feature type="transmembrane region" description="Helical" evidence="6">
    <location>
        <begin position="234"/>
        <end position="258"/>
    </location>
</feature>
<dbReference type="GO" id="GO:0016020">
    <property type="term" value="C:membrane"/>
    <property type="evidence" value="ECO:0000318"/>
    <property type="project" value="GO_Central"/>
</dbReference>
<feature type="transmembrane region" description="Helical" evidence="6">
    <location>
        <begin position="385"/>
        <end position="407"/>
    </location>
</feature>
<feature type="transmembrane region" description="Helical" evidence="6">
    <location>
        <begin position="270"/>
        <end position="293"/>
    </location>
</feature>
<feature type="transmembrane region" description="Helical" evidence="6">
    <location>
        <begin position="86"/>
        <end position="110"/>
    </location>
</feature>
<evidence type="ECO:0000313" key="8">
    <source>
        <dbReference type="RefSeq" id="XP_010272489.1"/>
    </source>
</evidence>
<dbReference type="GO" id="GO:0042910">
    <property type="term" value="F:xenobiotic transmembrane transporter activity"/>
    <property type="evidence" value="ECO:0007669"/>
    <property type="project" value="InterPro"/>
</dbReference>
<dbReference type="NCBIfam" id="TIGR00797">
    <property type="entry name" value="matE"/>
    <property type="match status" value="1"/>
</dbReference>
<keyword evidence="4 6" id="KW-1133">Transmembrane helix</keyword>
<dbReference type="GeneID" id="104608258"/>
<feature type="transmembrane region" description="Helical" evidence="6">
    <location>
        <begin position="54"/>
        <end position="74"/>
    </location>
</feature>
<proteinExistence type="inferred from homology"/>
<sequence length="457" mass="50460">MKVLDMEEAKKQLLLSFPMIITNVSYYAIPLISIMFAGHLGELELAGATLANSWAFVTGFALMTGLGGALETLCGQRYGARLYRMLGVYLQSSIIISFIFSVLVSFVWFYSKPILVFLHQEHQIAQMAGLYMKYLIPGLFSFGFLQCVIRFFQTQYVVTPLVVCSLVPLFIHVGLAYVLVHLTPLGFRGVPLSAAISLWISLLMLAFYVNYANKFKHTWEGLSMESFHYVLPSMKLAIPSSIMVCLEFWAFEILVILAGLMPNSEKTTSLIAICVNTEAVIFNIIYGFSAAVSTRVSNELGATNVDRAKNAVTVTLKLSIVVALIVVIALFLGHNIWAGLFSDSLVIKSGFASMTPLLAISMFLDSSQGVLSGVCRGCGWQHLAAWTNLAAFYIIGMPISILLGFKFGLYAKGLWLGLICGLFCQASTLLVITLRRKWTRLEISVNEHSENPDPEQV</sequence>
<keyword evidence="3 6" id="KW-0812">Transmembrane</keyword>
<evidence type="ECO:0000256" key="2">
    <source>
        <dbReference type="ARBA" id="ARBA00010199"/>
    </source>
</evidence>
<dbReference type="CDD" id="cd13132">
    <property type="entry name" value="MATE_eukaryotic"/>
    <property type="match status" value="1"/>
</dbReference>
<dbReference type="InterPro" id="IPR002528">
    <property type="entry name" value="MATE_fam"/>
</dbReference>